<reference evidence="2" key="2">
    <citation type="journal article" date="2019" name="IMA Fungus">
        <title>Genome sequencing and comparison of five Tilletia species to identify candidate genes for the detection of regulated species infecting wheat.</title>
        <authorList>
            <person name="Nguyen H.D.T."/>
            <person name="Sultana T."/>
            <person name="Kesanakurti P."/>
            <person name="Hambleton S."/>
        </authorList>
    </citation>
    <scope>NUCLEOTIDE SEQUENCE</scope>
    <source>
        <strain evidence="2">DAOMC 236416</strain>
    </source>
</reference>
<dbReference type="Proteomes" id="UP000077521">
    <property type="component" value="Unassembled WGS sequence"/>
</dbReference>
<protein>
    <submittedName>
        <fullName evidence="2">Uncharacterized protein</fullName>
    </submittedName>
</protein>
<feature type="region of interest" description="Disordered" evidence="1">
    <location>
        <begin position="331"/>
        <end position="387"/>
    </location>
</feature>
<keyword evidence="3" id="KW-1185">Reference proteome</keyword>
<feature type="compositionally biased region" description="Basic and acidic residues" evidence="1">
    <location>
        <begin position="78"/>
        <end position="91"/>
    </location>
</feature>
<dbReference type="EMBL" id="LWDF02001156">
    <property type="protein sequence ID" value="KAE8240106.1"/>
    <property type="molecule type" value="Genomic_DNA"/>
</dbReference>
<feature type="region of interest" description="Disordered" evidence="1">
    <location>
        <begin position="125"/>
        <end position="174"/>
    </location>
</feature>
<feature type="compositionally biased region" description="Low complexity" evidence="1">
    <location>
        <begin position="338"/>
        <end position="353"/>
    </location>
</feature>
<feature type="region of interest" description="Disordered" evidence="1">
    <location>
        <begin position="49"/>
        <end position="111"/>
    </location>
</feature>
<feature type="region of interest" description="Disordered" evidence="1">
    <location>
        <begin position="1"/>
        <end position="28"/>
    </location>
</feature>
<feature type="compositionally biased region" description="Polar residues" evidence="1">
    <location>
        <begin position="354"/>
        <end position="387"/>
    </location>
</feature>
<evidence type="ECO:0000313" key="3">
    <source>
        <dbReference type="Proteomes" id="UP000077521"/>
    </source>
</evidence>
<feature type="compositionally biased region" description="Low complexity" evidence="1">
    <location>
        <begin position="57"/>
        <end position="75"/>
    </location>
</feature>
<sequence length="387" mass="41368">MANSASSRKKGAKANPPRCQKGCMDPEDASQKALKAQCSCSRSKGKSIILAPVNTDSPAPVSSSPSPAPVGSAAAYEETQRLLAEVDRFVAEAEQNDGEGSSTSNTTSGARSLPSFALRALQTEAQTGSEVVDPEVVDREEAGSQAEKEVNDDMDVDQEPTGQDDDESDADGNGIINTVTQTKVKPLKDSEHQDIWYNLGNAHTYASSNYKLEPIHEKRNKLITRGLWRIIRSASELATRTGSAIFVGWATIEPGKHKTKEVVFASENICDPARPILYGMTQEMHDKFKTSTRTYREAQIAQAAKHAAAEAAWQAEKIALYARIAELEAQTQQQPPALLSSTTTSLDASSSNSMTGTPALTPPANSLSSSVSDPQPNISSSSNSEVP</sequence>
<feature type="compositionally biased region" description="Low complexity" evidence="1">
    <location>
        <begin position="98"/>
        <end position="109"/>
    </location>
</feature>
<feature type="compositionally biased region" description="Acidic residues" evidence="1">
    <location>
        <begin position="152"/>
        <end position="170"/>
    </location>
</feature>
<feature type="compositionally biased region" description="Basic and acidic residues" evidence="1">
    <location>
        <begin position="136"/>
        <end position="151"/>
    </location>
</feature>
<reference evidence="2" key="1">
    <citation type="submission" date="2016-04" db="EMBL/GenBank/DDBJ databases">
        <authorList>
            <person name="Nguyen H.D."/>
            <person name="Samba Siva P."/>
            <person name="Cullis J."/>
            <person name="Levesque C.A."/>
            <person name="Hambleton S."/>
        </authorList>
    </citation>
    <scope>NUCLEOTIDE SEQUENCE</scope>
    <source>
        <strain evidence="2">DAOMC 236416</strain>
    </source>
</reference>
<proteinExistence type="predicted"/>
<comment type="caution">
    <text evidence="2">The sequence shown here is derived from an EMBL/GenBank/DDBJ whole genome shotgun (WGS) entry which is preliminary data.</text>
</comment>
<evidence type="ECO:0000256" key="1">
    <source>
        <dbReference type="SAM" id="MobiDB-lite"/>
    </source>
</evidence>
<name>A0A177TVI0_9BASI</name>
<gene>
    <name evidence="2" type="ORF">A4X13_0g7936</name>
</gene>
<organism evidence="2 3">
    <name type="scientific">Tilletia indica</name>
    <dbReference type="NCBI Taxonomy" id="43049"/>
    <lineage>
        <taxon>Eukaryota</taxon>
        <taxon>Fungi</taxon>
        <taxon>Dikarya</taxon>
        <taxon>Basidiomycota</taxon>
        <taxon>Ustilaginomycotina</taxon>
        <taxon>Exobasidiomycetes</taxon>
        <taxon>Tilletiales</taxon>
        <taxon>Tilletiaceae</taxon>
        <taxon>Tilletia</taxon>
    </lineage>
</organism>
<accession>A0A177TVI0</accession>
<dbReference type="AlphaFoldDB" id="A0A177TVI0"/>
<evidence type="ECO:0000313" key="2">
    <source>
        <dbReference type="EMBL" id="KAE8240106.1"/>
    </source>
</evidence>